<name>A0A9I9EI06_CUCME</name>
<feature type="region of interest" description="Disordered" evidence="1">
    <location>
        <begin position="290"/>
        <end position="332"/>
    </location>
</feature>
<reference evidence="2" key="1">
    <citation type="submission" date="2023-03" db="UniProtKB">
        <authorList>
            <consortium name="EnsemblPlants"/>
        </authorList>
    </citation>
    <scope>IDENTIFICATION</scope>
</reference>
<dbReference type="EnsemblPlants" id="MELO3C033710.2.1">
    <property type="protein sequence ID" value="MELO3C033710.2.1"/>
    <property type="gene ID" value="MELO3C033710.2"/>
</dbReference>
<dbReference type="InterPro" id="IPR004252">
    <property type="entry name" value="Probable_transposase_24"/>
</dbReference>
<accession>A0A9I9EI06</accession>
<evidence type="ECO:0000256" key="1">
    <source>
        <dbReference type="SAM" id="MobiDB-lite"/>
    </source>
</evidence>
<feature type="compositionally biased region" description="Basic and acidic residues" evidence="1">
    <location>
        <begin position="305"/>
        <end position="318"/>
    </location>
</feature>
<dbReference type="AlphaFoldDB" id="A0A9I9EI06"/>
<feature type="region of interest" description="Disordered" evidence="1">
    <location>
        <begin position="184"/>
        <end position="216"/>
    </location>
</feature>
<evidence type="ECO:0008006" key="3">
    <source>
        <dbReference type="Google" id="ProtNLM"/>
    </source>
</evidence>
<evidence type="ECO:0000313" key="2">
    <source>
        <dbReference type="EnsemblPlants" id="MELO3C033710.2.1"/>
    </source>
</evidence>
<organism evidence="2">
    <name type="scientific">Cucumis melo</name>
    <name type="common">Muskmelon</name>
    <dbReference type="NCBI Taxonomy" id="3656"/>
    <lineage>
        <taxon>Eukaryota</taxon>
        <taxon>Viridiplantae</taxon>
        <taxon>Streptophyta</taxon>
        <taxon>Embryophyta</taxon>
        <taxon>Tracheophyta</taxon>
        <taxon>Spermatophyta</taxon>
        <taxon>Magnoliopsida</taxon>
        <taxon>eudicotyledons</taxon>
        <taxon>Gunneridae</taxon>
        <taxon>Pentapetalae</taxon>
        <taxon>rosids</taxon>
        <taxon>fabids</taxon>
        <taxon>Cucurbitales</taxon>
        <taxon>Cucurbitaceae</taxon>
        <taxon>Benincaseae</taxon>
        <taxon>Cucumis</taxon>
    </lineage>
</organism>
<protein>
    <recommendedName>
        <fullName evidence="3">CACTA en-spm transposon protein</fullName>
    </recommendedName>
</protein>
<feature type="compositionally biased region" description="Polar residues" evidence="1">
    <location>
        <begin position="195"/>
        <end position="216"/>
    </location>
</feature>
<dbReference type="Gramene" id="MELO3C033710.2.1">
    <property type="protein sequence ID" value="MELO3C033710.2.1"/>
    <property type="gene ID" value="MELO3C033710.2"/>
</dbReference>
<dbReference type="Pfam" id="PF03004">
    <property type="entry name" value="Transposase_24"/>
    <property type="match status" value="1"/>
</dbReference>
<proteinExistence type="predicted"/>
<sequence>MFQAKHELASFVLRTTVFHERAGVLRDNNVVVSARRAPLRKRRWECWIEVKLSTPETLLQSATSFTFTSSSWAELYIVNISKRVSQGIGTRLCLQVYYRSVVFCEQIAFHFGRGYDTIGVYICEDTFPVCFLKWVDVLLEYIEVINGALQALNRFVEHQMLTSFKEFRGDCYRHFKKYSDPKQACASPPYKLEQSRTNKVARQKQPYNHSSGSKSFLQQHELTEEQGQLVGHVKLFKETHDDKSDHFNQWDTHSSPTLVGEPFFRDEICDTILGRRSSYSKGLSCGLKLKSRKGDSSASSSVTQKIHDREVMELRNTDKSSQSEIRELKEGQ</sequence>